<feature type="region of interest" description="Disordered" evidence="1">
    <location>
        <begin position="1"/>
        <end position="25"/>
    </location>
</feature>
<proteinExistence type="predicted"/>
<feature type="compositionally biased region" description="Basic and acidic residues" evidence="1">
    <location>
        <begin position="13"/>
        <end position="25"/>
    </location>
</feature>
<evidence type="ECO:0008006" key="4">
    <source>
        <dbReference type="Google" id="ProtNLM"/>
    </source>
</evidence>
<organism evidence="2 3">
    <name type="scientific">Cohnella soli</name>
    <dbReference type="NCBI Taxonomy" id="425005"/>
    <lineage>
        <taxon>Bacteria</taxon>
        <taxon>Bacillati</taxon>
        <taxon>Bacillota</taxon>
        <taxon>Bacilli</taxon>
        <taxon>Bacillales</taxon>
        <taxon>Paenibacillaceae</taxon>
        <taxon>Cohnella</taxon>
    </lineage>
</organism>
<dbReference type="RefSeq" id="WP_378130633.1">
    <property type="nucleotide sequence ID" value="NZ_JBHSMI010000011.1"/>
</dbReference>
<dbReference type="EMBL" id="JBHSMI010000011">
    <property type="protein sequence ID" value="MFC5402304.1"/>
    <property type="molecule type" value="Genomic_DNA"/>
</dbReference>
<protein>
    <recommendedName>
        <fullName evidence="4">CopG family transcriptional regulator</fullName>
    </recommendedName>
</protein>
<gene>
    <name evidence="2" type="ORF">ACFPOF_06105</name>
</gene>
<keyword evidence="3" id="KW-1185">Reference proteome</keyword>
<reference evidence="3" key="1">
    <citation type="journal article" date="2019" name="Int. J. Syst. Evol. Microbiol.">
        <title>The Global Catalogue of Microorganisms (GCM) 10K type strain sequencing project: providing services to taxonomists for standard genome sequencing and annotation.</title>
        <authorList>
            <consortium name="The Broad Institute Genomics Platform"/>
            <consortium name="The Broad Institute Genome Sequencing Center for Infectious Disease"/>
            <person name="Wu L."/>
            <person name="Ma J."/>
        </authorList>
    </citation>
    <scope>NUCLEOTIDE SEQUENCE [LARGE SCALE GENOMIC DNA]</scope>
    <source>
        <strain evidence="3">CGMCC 1.18575</strain>
    </source>
</reference>
<comment type="caution">
    <text evidence="2">The sequence shown here is derived from an EMBL/GenBank/DDBJ whole genome shotgun (WGS) entry which is preliminary data.</text>
</comment>
<evidence type="ECO:0000313" key="3">
    <source>
        <dbReference type="Proteomes" id="UP001596113"/>
    </source>
</evidence>
<sequence length="78" mass="9075">MTEKENPNQWGGARERAGRPKKESIRQDISVYLSQEQWDAMNEEAKENGEKITALMLKTIRDKADALIRKKKKNKSEE</sequence>
<accession>A0ABW0HP17</accession>
<name>A0ABW0HP17_9BACL</name>
<dbReference type="Proteomes" id="UP001596113">
    <property type="component" value="Unassembled WGS sequence"/>
</dbReference>
<evidence type="ECO:0000313" key="2">
    <source>
        <dbReference type="EMBL" id="MFC5402304.1"/>
    </source>
</evidence>
<evidence type="ECO:0000256" key="1">
    <source>
        <dbReference type="SAM" id="MobiDB-lite"/>
    </source>
</evidence>